<dbReference type="SUPFAM" id="SSF53822">
    <property type="entry name" value="Periplasmic binding protein-like I"/>
    <property type="match status" value="1"/>
</dbReference>
<dbReference type="Pfam" id="PF00392">
    <property type="entry name" value="GntR"/>
    <property type="match status" value="1"/>
</dbReference>
<dbReference type="Pfam" id="PF13377">
    <property type="entry name" value="Peripla_BP_3"/>
    <property type="match status" value="1"/>
</dbReference>
<dbReference type="RefSeq" id="WP_249512328.1">
    <property type="nucleotide sequence ID" value="NZ_CP093365.1"/>
</dbReference>
<evidence type="ECO:0000256" key="3">
    <source>
        <dbReference type="ARBA" id="ARBA00023163"/>
    </source>
</evidence>
<dbReference type="PANTHER" id="PTHR30146">
    <property type="entry name" value="LACI-RELATED TRANSCRIPTIONAL REPRESSOR"/>
    <property type="match status" value="1"/>
</dbReference>
<evidence type="ECO:0000256" key="1">
    <source>
        <dbReference type="ARBA" id="ARBA00023015"/>
    </source>
</evidence>
<dbReference type="InterPro" id="IPR046335">
    <property type="entry name" value="LacI/GalR-like_sensor"/>
</dbReference>
<evidence type="ECO:0000313" key="6">
    <source>
        <dbReference type="Proteomes" id="UP000831947"/>
    </source>
</evidence>
<reference evidence="5 6" key="1">
    <citation type="journal article" date="2022" name="Int. J. Syst. Evol. Microbiol.">
        <title>Apilactobacillus apisilvae sp. nov., Nicolia spurrieriana gen. nov. sp. nov., Bombilactobacillus folatiphilus sp. nov. and Bombilactobacillus thymidiniphilus sp. nov., four new lactic acid bacterial isolates from stingless bees Tetragonula carbonaria and Austroplebeia australis.</title>
        <authorList>
            <person name="Oliphant S.A."/>
            <person name="Watson-Haigh N.S."/>
            <person name="Sumby K.M."/>
            <person name="Gardner J."/>
            <person name="Groom S."/>
            <person name="Jiranek V."/>
        </authorList>
    </citation>
    <scope>NUCLEOTIDE SEQUENCE [LARGE SCALE GENOMIC DNA]</scope>
    <source>
        <strain evidence="5 6">SG4_A1</strain>
    </source>
</reference>
<accession>A0ABY4PC34</accession>
<dbReference type="InterPro" id="IPR036390">
    <property type="entry name" value="WH_DNA-bd_sf"/>
</dbReference>
<dbReference type="InterPro" id="IPR033532">
    <property type="entry name" value="AraR_ligand_bind_dom"/>
</dbReference>
<dbReference type="InterPro" id="IPR028082">
    <property type="entry name" value="Peripla_BP_I"/>
</dbReference>
<dbReference type="Gene3D" id="1.10.10.10">
    <property type="entry name" value="Winged helix-like DNA-binding domain superfamily/Winged helix DNA-binding domain"/>
    <property type="match status" value="1"/>
</dbReference>
<keyword evidence="2" id="KW-0238">DNA-binding</keyword>
<organism evidence="5 6">
    <name type="scientific">Bombilactobacillus thymidiniphilus</name>
    <dbReference type="NCBI Taxonomy" id="2923363"/>
    <lineage>
        <taxon>Bacteria</taxon>
        <taxon>Bacillati</taxon>
        <taxon>Bacillota</taxon>
        <taxon>Bacilli</taxon>
        <taxon>Lactobacillales</taxon>
        <taxon>Lactobacillaceae</taxon>
        <taxon>Bombilactobacillus</taxon>
    </lineage>
</organism>
<keyword evidence="3" id="KW-0804">Transcription</keyword>
<evidence type="ECO:0000259" key="4">
    <source>
        <dbReference type="PROSITE" id="PS50949"/>
    </source>
</evidence>
<dbReference type="InterPro" id="IPR000524">
    <property type="entry name" value="Tscrpt_reg_HTH_GntR"/>
</dbReference>
<dbReference type="PROSITE" id="PS50949">
    <property type="entry name" value="HTH_GNTR"/>
    <property type="match status" value="1"/>
</dbReference>
<dbReference type="InterPro" id="IPR036388">
    <property type="entry name" value="WH-like_DNA-bd_sf"/>
</dbReference>
<sequence length="360" mass="40795">MKNDFILVKEQLKHAITWGKYPPAAKLPTEDELMAYFQVSRYATRKALLQLEQEQLIYRIQGSGIYVCDWQQRWQPNPTSNTIGLLCTHIADYIFPQIISQIDSIIAQKGYSLLVANTHNDPQKERLRLINFLDSQVAGLIVEPSASAQLNPNLDIYQTIAESHIPLLFLNAHYPQLDFPSIENDDYHAEQELTNYLITMGHRQILGIFQIDDRQGIARMNGFQDALQAANIASDQLIMYNSHDVFANIAQQVKNLLIQNTPPTAIVCYNDELAMRIAAKLKTWGFQIPNDISLAGFDDYEAARYVSPSLTSLSYDSNTVGKQAGQAILRLLRGQTVTSIINHPQLKTRESVQELKTSFR</sequence>
<dbReference type="EMBL" id="CP093365">
    <property type="protein sequence ID" value="UQS83101.1"/>
    <property type="molecule type" value="Genomic_DNA"/>
</dbReference>
<keyword evidence="1" id="KW-0805">Transcription regulation</keyword>
<evidence type="ECO:0000256" key="2">
    <source>
        <dbReference type="ARBA" id="ARBA00023125"/>
    </source>
</evidence>
<dbReference type="SMART" id="SM00345">
    <property type="entry name" value="HTH_GNTR"/>
    <property type="match status" value="1"/>
</dbReference>
<name>A0ABY4PC34_9LACO</name>
<feature type="domain" description="HTH gntR-type" evidence="4">
    <location>
        <begin position="2"/>
        <end position="70"/>
    </location>
</feature>
<dbReference type="PRINTS" id="PR00035">
    <property type="entry name" value="HTHGNTR"/>
</dbReference>
<dbReference type="CDD" id="cd07377">
    <property type="entry name" value="WHTH_GntR"/>
    <property type="match status" value="1"/>
</dbReference>
<dbReference type="SUPFAM" id="SSF46785">
    <property type="entry name" value="Winged helix' DNA-binding domain"/>
    <property type="match status" value="1"/>
</dbReference>
<evidence type="ECO:0000313" key="5">
    <source>
        <dbReference type="EMBL" id="UQS83101.1"/>
    </source>
</evidence>
<protein>
    <submittedName>
        <fullName evidence="5">GntR family transcriptional regulator</fullName>
    </submittedName>
</protein>
<keyword evidence="6" id="KW-1185">Reference proteome</keyword>
<dbReference type="Proteomes" id="UP000831947">
    <property type="component" value="Chromosome"/>
</dbReference>
<proteinExistence type="predicted"/>
<dbReference type="Gene3D" id="3.40.50.2300">
    <property type="match status" value="2"/>
</dbReference>
<dbReference type="CDD" id="cd01541">
    <property type="entry name" value="PBP1_AraR"/>
    <property type="match status" value="1"/>
</dbReference>
<gene>
    <name evidence="5" type="ORF">MOO47_04760</name>
</gene>
<dbReference type="PANTHER" id="PTHR30146:SF150">
    <property type="entry name" value="ARABINOSE METABOLISM TRANSCRIPTIONAL REPRESSOR"/>
    <property type="match status" value="1"/>
</dbReference>